<accession>A0A6B8KF61</accession>
<reference evidence="2 3" key="1">
    <citation type="submission" date="2019-11" db="EMBL/GenBank/DDBJ databases">
        <title>The genome sequence of Methylocystis heyeri.</title>
        <authorList>
            <person name="Oshkin I.Y."/>
            <person name="Miroshnikov K."/>
            <person name="Dedysh S.N."/>
        </authorList>
    </citation>
    <scope>NUCLEOTIDE SEQUENCE [LARGE SCALE GENOMIC DNA]</scope>
    <source>
        <strain evidence="2 3">H2</strain>
    </source>
</reference>
<dbReference type="RefSeq" id="WP_136496530.1">
    <property type="nucleotide sequence ID" value="NZ_CP046052.1"/>
</dbReference>
<dbReference type="KEGG" id="mhey:H2LOC_011540"/>
<proteinExistence type="predicted"/>
<dbReference type="Proteomes" id="UP000309061">
    <property type="component" value="Chromosome"/>
</dbReference>
<evidence type="ECO:0000256" key="1">
    <source>
        <dbReference type="SAM" id="MobiDB-lite"/>
    </source>
</evidence>
<sequence length="152" mass="15160">MCKLSKRAAVAGASFARVRSGALAGAVLVVGLACAFSCCGAEALEKADRAAIRAKAKKPAAPAALPCARAGWKDDPVCFGENDPDALPVPSAQSGAAVKSDPKHAQDMSITPKAGAGGSDPQPLYSVDPHANPSPRSNARELGGGIGVGVPF</sequence>
<dbReference type="PROSITE" id="PS51257">
    <property type="entry name" value="PROKAR_LIPOPROTEIN"/>
    <property type="match status" value="1"/>
</dbReference>
<name>A0A6B8KF61_9HYPH</name>
<organism evidence="2 3">
    <name type="scientific">Methylocystis heyeri</name>
    <dbReference type="NCBI Taxonomy" id="391905"/>
    <lineage>
        <taxon>Bacteria</taxon>
        <taxon>Pseudomonadati</taxon>
        <taxon>Pseudomonadota</taxon>
        <taxon>Alphaproteobacteria</taxon>
        <taxon>Hyphomicrobiales</taxon>
        <taxon>Methylocystaceae</taxon>
        <taxon>Methylocystis</taxon>
    </lineage>
</organism>
<dbReference type="EMBL" id="CP046052">
    <property type="protein sequence ID" value="QGM46279.1"/>
    <property type="molecule type" value="Genomic_DNA"/>
</dbReference>
<feature type="compositionally biased region" description="Gly residues" evidence="1">
    <location>
        <begin position="142"/>
        <end position="152"/>
    </location>
</feature>
<feature type="region of interest" description="Disordered" evidence="1">
    <location>
        <begin position="79"/>
        <end position="152"/>
    </location>
</feature>
<protein>
    <submittedName>
        <fullName evidence="2">Uncharacterized protein</fullName>
    </submittedName>
</protein>
<evidence type="ECO:0000313" key="2">
    <source>
        <dbReference type="EMBL" id="QGM46279.1"/>
    </source>
</evidence>
<keyword evidence="3" id="KW-1185">Reference proteome</keyword>
<gene>
    <name evidence="2" type="ORF">H2LOC_011540</name>
</gene>
<dbReference type="AlphaFoldDB" id="A0A6B8KF61"/>
<evidence type="ECO:0000313" key="3">
    <source>
        <dbReference type="Proteomes" id="UP000309061"/>
    </source>
</evidence>